<evidence type="ECO:0000313" key="9">
    <source>
        <dbReference type="Proteomes" id="UP000810292"/>
    </source>
</evidence>
<keyword evidence="3 6" id="KW-0812">Transmembrane</keyword>
<gene>
    <name evidence="8" type="ORF">IAA72_02505</name>
</gene>
<accession>A0A9D9IB87</accession>
<keyword evidence="5 6" id="KW-0472">Membrane</keyword>
<dbReference type="InterPro" id="IPR004680">
    <property type="entry name" value="Cit_transptr-like_dom"/>
</dbReference>
<evidence type="ECO:0000256" key="4">
    <source>
        <dbReference type="ARBA" id="ARBA00022989"/>
    </source>
</evidence>
<evidence type="ECO:0000313" key="8">
    <source>
        <dbReference type="EMBL" id="MBO8468639.1"/>
    </source>
</evidence>
<sequence length="361" mass="39233">MKSMNKVIGYMRKKWYLPLSFAVMLLSFFVNAPTGEMIVSLEWNGLTMIFIMSLSVAGLMKEKTLSPLKIASDAFEHMGAILLWFIALGFVLSAFITSIAASLFLIPLAINLLEKKERKEQIPGTVAAIAISANAGGLLLPSGSIQNMLLHRAIEADSSFIMTMLPFFLISIPVLLLMIPAVLGKKTMERVYIHGEYDEDEVGTKGMRMLYVCLIAVAVLSSFGLFKWFVILLVTLIILIVFDRSVFIRTDYSIFLSILFLTIAGNSFDAGTASIMKSTLLSEGIGSGAAAAFLLPSADNVSNLLIGSNIGAFGTVISAPALIALHHMVKRGKKDSLIFTAYYTGASVLFIALSSLYINLI</sequence>
<keyword evidence="2" id="KW-0813">Transport</keyword>
<evidence type="ECO:0000256" key="1">
    <source>
        <dbReference type="ARBA" id="ARBA00004141"/>
    </source>
</evidence>
<feature type="transmembrane region" description="Helical" evidence="6">
    <location>
        <begin position="254"/>
        <end position="276"/>
    </location>
</feature>
<feature type="transmembrane region" description="Helical" evidence="6">
    <location>
        <begin position="122"/>
        <end position="140"/>
    </location>
</feature>
<dbReference type="EMBL" id="JADIMF010000038">
    <property type="protein sequence ID" value="MBO8468639.1"/>
    <property type="molecule type" value="Genomic_DNA"/>
</dbReference>
<dbReference type="AlphaFoldDB" id="A0A9D9IB87"/>
<evidence type="ECO:0000256" key="6">
    <source>
        <dbReference type="SAM" id="Phobius"/>
    </source>
</evidence>
<dbReference type="GO" id="GO:0016020">
    <property type="term" value="C:membrane"/>
    <property type="evidence" value="ECO:0007669"/>
    <property type="project" value="UniProtKB-SubCell"/>
</dbReference>
<organism evidence="8 9">
    <name type="scientific">Candidatus Ornithospirochaeta stercoravium</name>
    <dbReference type="NCBI Taxonomy" id="2840897"/>
    <lineage>
        <taxon>Bacteria</taxon>
        <taxon>Pseudomonadati</taxon>
        <taxon>Spirochaetota</taxon>
        <taxon>Spirochaetia</taxon>
        <taxon>Spirochaetales</taxon>
        <taxon>Spirochaetaceae</taxon>
        <taxon>Spirochaetaceae incertae sedis</taxon>
        <taxon>Candidatus Ornithospirochaeta</taxon>
    </lineage>
</organism>
<evidence type="ECO:0000256" key="2">
    <source>
        <dbReference type="ARBA" id="ARBA00022448"/>
    </source>
</evidence>
<keyword evidence="4 6" id="KW-1133">Transmembrane helix</keyword>
<protein>
    <recommendedName>
        <fullName evidence="7">Citrate transporter-like domain-containing protein</fullName>
    </recommendedName>
</protein>
<feature type="transmembrane region" description="Helical" evidence="6">
    <location>
        <begin position="304"/>
        <end position="325"/>
    </location>
</feature>
<name>A0A9D9IB87_9SPIO</name>
<evidence type="ECO:0000259" key="7">
    <source>
        <dbReference type="Pfam" id="PF03600"/>
    </source>
</evidence>
<feature type="transmembrane region" description="Helical" evidence="6">
    <location>
        <begin position="337"/>
        <end position="358"/>
    </location>
</feature>
<feature type="transmembrane region" description="Helical" evidence="6">
    <location>
        <begin position="81"/>
        <end position="110"/>
    </location>
</feature>
<feature type="transmembrane region" description="Helical" evidence="6">
    <location>
        <begin position="209"/>
        <end position="242"/>
    </location>
</feature>
<feature type="transmembrane region" description="Helical" evidence="6">
    <location>
        <begin position="160"/>
        <end position="183"/>
    </location>
</feature>
<comment type="caution">
    <text evidence="8">The sequence shown here is derived from an EMBL/GenBank/DDBJ whole genome shotgun (WGS) entry which is preliminary data.</text>
</comment>
<reference evidence="8" key="2">
    <citation type="journal article" date="2021" name="PeerJ">
        <title>Extensive microbial diversity within the chicken gut microbiome revealed by metagenomics and culture.</title>
        <authorList>
            <person name="Gilroy R."/>
            <person name="Ravi A."/>
            <person name="Getino M."/>
            <person name="Pursley I."/>
            <person name="Horton D.L."/>
            <person name="Alikhan N.F."/>
            <person name="Baker D."/>
            <person name="Gharbi K."/>
            <person name="Hall N."/>
            <person name="Watson M."/>
            <person name="Adriaenssens E.M."/>
            <person name="Foster-Nyarko E."/>
            <person name="Jarju S."/>
            <person name="Secka A."/>
            <person name="Antonio M."/>
            <person name="Oren A."/>
            <person name="Chaudhuri R.R."/>
            <person name="La Ragione R."/>
            <person name="Hildebrand F."/>
            <person name="Pallen M.J."/>
        </authorList>
    </citation>
    <scope>NUCLEOTIDE SEQUENCE</scope>
    <source>
        <strain evidence="8">14700</strain>
    </source>
</reference>
<proteinExistence type="predicted"/>
<reference evidence="8" key="1">
    <citation type="submission" date="2020-10" db="EMBL/GenBank/DDBJ databases">
        <authorList>
            <person name="Gilroy R."/>
        </authorList>
    </citation>
    <scope>NUCLEOTIDE SEQUENCE</scope>
    <source>
        <strain evidence="8">14700</strain>
    </source>
</reference>
<dbReference type="Pfam" id="PF03600">
    <property type="entry name" value="CitMHS"/>
    <property type="match status" value="1"/>
</dbReference>
<feature type="transmembrane region" description="Helical" evidence="6">
    <location>
        <begin position="41"/>
        <end position="60"/>
    </location>
</feature>
<dbReference type="GO" id="GO:0055085">
    <property type="term" value="P:transmembrane transport"/>
    <property type="evidence" value="ECO:0007669"/>
    <property type="project" value="InterPro"/>
</dbReference>
<comment type="subcellular location">
    <subcellularLocation>
        <location evidence="1">Membrane</location>
        <topology evidence="1">Multi-pass membrane protein</topology>
    </subcellularLocation>
</comment>
<feature type="domain" description="Citrate transporter-like" evidence="7">
    <location>
        <begin position="23"/>
        <end position="265"/>
    </location>
</feature>
<dbReference type="Proteomes" id="UP000810292">
    <property type="component" value="Unassembled WGS sequence"/>
</dbReference>
<evidence type="ECO:0000256" key="3">
    <source>
        <dbReference type="ARBA" id="ARBA00022692"/>
    </source>
</evidence>
<evidence type="ECO:0000256" key="5">
    <source>
        <dbReference type="ARBA" id="ARBA00023136"/>
    </source>
</evidence>